<dbReference type="SMART" id="SM00360">
    <property type="entry name" value="RRM"/>
    <property type="match status" value="2"/>
</dbReference>
<dbReference type="CDD" id="cd00590">
    <property type="entry name" value="RRM_SF"/>
    <property type="match status" value="2"/>
</dbReference>
<evidence type="ECO:0000256" key="5">
    <source>
        <dbReference type="SAM" id="MobiDB-lite"/>
    </source>
</evidence>
<feature type="domain" description="RRM" evidence="6">
    <location>
        <begin position="538"/>
        <end position="610"/>
    </location>
</feature>
<dbReference type="SMART" id="SM00479">
    <property type="entry name" value="EXOIII"/>
    <property type="match status" value="1"/>
</dbReference>
<feature type="region of interest" description="Disordered" evidence="5">
    <location>
        <begin position="1"/>
        <end position="72"/>
    </location>
</feature>
<dbReference type="OrthoDB" id="3996471at2759"/>
<feature type="compositionally biased region" description="Basic residues" evidence="5">
    <location>
        <begin position="1"/>
        <end position="11"/>
    </location>
</feature>
<comment type="caution">
    <text evidence="7">The sequence shown here is derived from an EMBL/GenBank/DDBJ whole genome shotgun (WGS) entry which is preliminary data.</text>
</comment>
<organism evidence="7 8">
    <name type="scientific">Astyanax mexicanus</name>
    <name type="common">Blind cave fish</name>
    <name type="synonym">Astyanax fasciatus mexicanus</name>
    <dbReference type="NCBI Taxonomy" id="7994"/>
    <lineage>
        <taxon>Eukaryota</taxon>
        <taxon>Metazoa</taxon>
        <taxon>Chordata</taxon>
        <taxon>Craniata</taxon>
        <taxon>Vertebrata</taxon>
        <taxon>Euteleostomi</taxon>
        <taxon>Actinopterygii</taxon>
        <taxon>Neopterygii</taxon>
        <taxon>Teleostei</taxon>
        <taxon>Ostariophysi</taxon>
        <taxon>Characiformes</taxon>
        <taxon>Characoidei</taxon>
        <taxon>Acestrorhamphidae</taxon>
        <taxon>Acestrorhamphinae</taxon>
        <taxon>Astyanax</taxon>
    </lineage>
</organism>
<gene>
    <name evidence="7" type="primary">REXO5</name>
    <name evidence="7" type="ORF">AMEX_G24831</name>
</gene>
<proteinExistence type="predicted"/>
<dbReference type="EMBL" id="JAICCE010000021">
    <property type="protein sequence ID" value="KAG9262893.1"/>
    <property type="molecule type" value="Genomic_DNA"/>
</dbReference>
<keyword evidence="4" id="KW-0694">RNA-binding</keyword>
<sequence length="802" mass="88927">MSRAVGSKRKLGGSAESSPAQKRLKAGEEPQENQAAEGGTDMQTNRNQAEPDLSVSQQHQHRPHLSRPSLQQRQPITVEDVCRLVQYSLLGTSYGSQKPSWCRLRGRRRVVRVNVAVLEGLTQLHFYSHYSQFNQLRTKYSTRCTLAPSSGHLLSELLTAELPNPQSSPAAHTAPPTAQVAYHPVVRRFGLKKSGMSSYLLKEEEMIKKSFPIKGGRGCEAFACTRSADHVTDSSPLFGLDCEMCITKAGTELTRVALVDSRGRCLLDELVKPFNPIINYCTRFSGITRSMLQDVETRLQDVQVKLVDLLPPDAVLVGHSLDNDLRVLNLVHPHVIDTSLLYRKEFGQRFKLKHLALIILRREIQSEERKGHDPCEDARAALELAQYFISKGPKQVVETHLEDLWDISPAVQPSAVNGPLTNGPLTNGPLTNGSPPNGSLPINRLSPLRFCYALHKSGQSALFLGRSETMGGSRSSQMWRRHHCSTDKQVVSVAERVGGAYALSVLQFSSYTDILNHSPEGGSTPHLKQMADRLRKMCVLFVGPLPWEHTEENVHTLLRCYGKLRSVRLLRKTHSMYAVVEFQHLEGAQLALQNRLQINNQTIKVQRPVSELTLDLEASLAELQDDVLNDHVIYVGGLSSQHHHPDDLLHTFSQFGPIRDIITPPKNSGKLRRHAHIRFLSADSVPAAVGSPVQVGNRTLNVCRALTPPHMHTWTHTCPVTMETSGETPVPEEQRGEGLEITAGPTCPQDGVVERGMRTLDRTVGKMFSALEENTLSIVIMPGVRSGGVEYSGLCFLEVKQG</sequence>
<dbReference type="PANTHER" id="PTHR12801">
    <property type="entry name" value="RNA EXONUCLEASE REXO1 / RECO3 FAMILY MEMBER-RELATED"/>
    <property type="match status" value="1"/>
</dbReference>
<keyword evidence="3 7" id="KW-0269">Exonuclease</keyword>
<dbReference type="Pfam" id="PF00076">
    <property type="entry name" value="RRM_1"/>
    <property type="match status" value="2"/>
</dbReference>
<feature type="compositionally biased region" description="Polar residues" evidence="5">
    <location>
        <begin position="41"/>
        <end position="58"/>
    </location>
</feature>
<dbReference type="GO" id="GO:0003723">
    <property type="term" value="F:RNA binding"/>
    <property type="evidence" value="ECO:0007669"/>
    <property type="project" value="UniProtKB-UniRule"/>
</dbReference>
<dbReference type="InterPro" id="IPR034922">
    <property type="entry name" value="REX1-like_exo"/>
</dbReference>
<dbReference type="Proteomes" id="UP000752171">
    <property type="component" value="Unassembled WGS sequence"/>
</dbReference>
<evidence type="ECO:0000256" key="3">
    <source>
        <dbReference type="ARBA" id="ARBA00022839"/>
    </source>
</evidence>
<dbReference type="PROSITE" id="PS50102">
    <property type="entry name" value="RRM"/>
    <property type="match status" value="2"/>
</dbReference>
<dbReference type="InterPro" id="IPR035979">
    <property type="entry name" value="RBD_domain_sf"/>
</dbReference>
<feature type="region of interest" description="Disordered" evidence="5">
    <location>
        <begin position="416"/>
        <end position="437"/>
    </location>
</feature>
<dbReference type="CDD" id="cd06145">
    <property type="entry name" value="REX1_like"/>
    <property type="match status" value="1"/>
</dbReference>
<evidence type="ECO:0000313" key="8">
    <source>
        <dbReference type="Proteomes" id="UP000752171"/>
    </source>
</evidence>
<evidence type="ECO:0000256" key="2">
    <source>
        <dbReference type="ARBA" id="ARBA00022801"/>
    </source>
</evidence>
<feature type="compositionally biased region" description="Polar residues" evidence="5">
    <location>
        <begin position="419"/>
        <end position="437"/>
    </location>
</feature>
<dbReference type="Gene3D" id="3.30.70.330">
    <property type="match status" value="2"/>
</dbReference>
<feature type="domain" description="RRM" evidence="6">
    <location>
        <begin position="631"/>
        <end position="707"/>
    </location>
</feature>
<protein>
    <submittedName>
        <fullName evidence="7">RNA exonuclease 5</fullName>
    </submittedName>
</protein>
<evidence type="ECO:0000313" key="7">
    <source>
        <dbReference type="EMBL" id="KAG9262893.1"/>
    </source>
</evidence>
<dbReference type="Gene3D" id="3.30.420.10">
    <property type="entry name" value="Ribonuclease H-like superfamily/Ribonuclease H"/>
    <property type="match status" value="1"/>
</dbReference>
<dbReference type="Pfam" id="PF00929">
    <property type="entry name" value="RNase_T"/>
    <property type="match status" value="1"/>
</dbReference>
<evidence type="ECO:0000259" key="6">
    <source>
        <dbReference type="PROSITE" id="PS50102"/>
    </source>
</evidence>
<keyword evidence="2" id="KW-0378">Hydrolase</keyword>
<dbReference type="InterPro" id="IPR012337">
    <property type="entry name" value="RNaseH-like_sf"/>
</dbReference>
<accession>A0A8T2KUA2</accession>
<dbReference type="AlphaFoldDB" id="A0A8T2KUA2"/>
<name>A0A8T2KUA2_ASTMX</name>
<dbReference type="InterPro" id="IPR013520">
    <property type="entry name" value="Ribonucl_H"/>
</dbReference>
<keyword evidence="1" id="KW-0540">Nuclease</keyword>
<dbReference type="InterPro" id="IPR036397">
    <property type="entry name" value="RNaseH_sf"/>
</dbReference>
<dbReference type="SUPFAM" id="SSF54928">
    <property type="entry name" value="RNA-binding domain, RBD"/>
    <property type="match status" value="1"/>
</dbReference>
<feature type="region of interest" description="Disordered" evidence="5">
    <location>
        <begin position="723"/>
        <end position="743"/>
    </location>
</feature>
<evidence type="ECO:0000256" key="4">
    <source>
        <dbReference type="PROSITE-ProRule" id="PRU00176"/>
    </source>
</evidence>
<dbReference type="PANTHER" id="PTHR12801:SF82">
    <property type="entry name" value="RNA EXONUCLEASE 5"/>
    <property type="match status" value="1"/>
</dbReference>
<reference evidence="7 8" key="1">
    <citation type="submission" date="2021-07" db="EMBL/GenBank/DDBJ databases">
        <authorList>
            <person name="Imarazene B."/>
            <person name="Zahm M."/>
            <person name="Klopp C."/>
            <person name="Cabau C."/>
            <person name="Beille S."/>
            <person name="Jouanno E."/>
            <person name="Castinel A."/>
            <person name="Lluch J."/>
            <person name="Gil L."/>
            <person name="Kuchtly C."/>
            <person name="Lopez Roques C."/>
            <person name="Donnadieu C."/>
            <person name="Parrinello H."/>
            <person name="Journot L."/>
            <person name="Du K."/>
            <person name="Schartl M."/>
            <person name="Retaux S."/>
            <person name="Guiguen Y."/>
        </authorList>
    </citation>
    <scope>NUCLEOTIDE SEQUENCE [LARGE SCALE GENOMIC DNA]</scope>
    <source>
        <strain evidence="7">Pach_M1</strain>
        <tissue evidence="7">Testis</tissue>
    </source>
</reference>
<dbReference type="FunFam" id="3.30.420.10:FF:000175">
    <property type="entry name" value="RNA exonuclease 5"/>
    <property type="match status" value="1"/>
</dbReference>
<dbReference type="GO" id="GO:0005634">
    <property type="term" value="C:nucleus"/>
    <property type="evidence" value="ECO:0007669"/>
    <property type="project" value="TreeGrafter"/>
</dbReference>
<dbReference type="InterPro" id="IPR000504">
    <property type="entry name" value="RRM_dom"/>
</dbReference>
<dbReference type="GO" id="GO:0004527">
    <property type="term" value="F:exonuclease activity"/>
    <property type="evidence" value="ECO:0007669"/>
    <property type="project" value="UniProtKB-KW"/>
</dbReference>
<evidence type="ECO:0000256" key="1">
    <source>
        <dbReference type="ARBA" id="ARBA00022722"/>
    </source>
</evidence>
<dbReference type="InterPro" id="IPR047021">
    <property type="entry name" value="REXO1/3/4-like"/>
</dbReference>
<dbReference type="InterPro" id="IPR012677">
    <property type="entry name" value="Nucleotide-bd_a/b_plait_sf"/>
</dbReference>
<dbReference type="SUPFAM" id="SSF53098">
    <property type="entry name" value="Ribonuclease H-like"/>
    <property type="match status" value="1"/>
</dbReference>